<organism evidence="2">
    <name type="scientific">Catovirus CTV1</name>
    <dbReference type="NCBI Taxonomy" id="1977631"/>
    <lineage>
        <taxon>Viruses</taxon>
        <taxon>Varidnaviria</taxon>
        <taxon>Bamfordvirae</taxon>
        <taxon>Nucleocytoviricota</taxon>
        <taxon>Megaviricetes</taxon>
        <taxon>Imitervirales</taxon>
        <taxon>Mimiviridae</taxon>
        <taxon>Klosneuvirinae</taxon>
        <taxon>Catovirus</taxon>
    </lineage>
</organism>
<keyword evidence="1" id="KW-0472">Membrane</keyword>
<proteinExistence type="predicted"/>
<keyword evidence="1" id="KW-1133">Transmembrane helix</keyword>
<evidence type="ECO:0000256" key="1">
    <source>
        <dbReference type="SAM" id="Phobius"/>
    </source>
</evidence>
<evidence type="ECO:0000313" key="2">
    <source>
        <dbReference type="EMBL" id="ARF09037.1"/>
    </source>
</evidence>
<feature type="transmembrane region" description="Helical" evidence="1">
    <location>
        <begin position="45"/>
        <end position="69"/>
    </location>
</feature>
<protein>
    <submittedName>
        <fullName evidence="2">Uncharacterized protein</fullName>
    </submittedName>
</protein>
<keyword evidence="1" id="KW-0812">Transmembrane</keyword>
<dbReference type="EMBL" id="KY684083">
    <property type="protein sequence ID" value="ARF09037.1"/>
    <property type="molecule type" value="Genomic_DNA"/>
</dbReference>
<name>A0A1V0SBD9_9VIRU</name>
<accession>A0A1V0SBD9</accession>
<gene>
    <name evidence="2" type="ORF">Catovirus_1_1087</name>
</gene>
<reference evidence="2" key="1">
    <citation type="journal article" date="2017" name="Science">
        <title>Giant viruses with an expanded complement of translation system components.</title>
        <authorList>
            <person name="Schulz F."/>
            <person name="Yutin N."/>
            <person name="Ivanova N.N."/>
            <person name="Ortega D.R."/>
            <person name="Lee T.K."/>
            <person name="Vierheilig J."/>
            <person name="Daims H."/>
            <person name="Horn M."/>
            <person name="Wagner M."/>
            <person name="Jensen G.J."/>
            <person name="Kyrpides N.C."/>
            <person name="Koonin E.V."/>
            <person name="Woyke T."/>
        </authorList>
    </citation>
    <scope>NUCLEOTIDE SEQUENCE</scope>
    <source>
        <strain evidence="2">CTV1</strain>
    </source>
</reference>
<sequence>MSTFVGPVTDAVINNIIKELKKKETKEKIMKNIIDPFLCDLSSRYYPYLLTIIVTLLLIVILLVSLLIINMINTKT</sequence>